<organism evidence="13 14">
    <name type="scientific">Clytia hemisphaerica</name>
    <dbReference type="NCBI Taxonomy" id="252671"/>
    <lineage>
        <taxon>Eukaryota</taxon>
        <taxon>Metazoa</taxon>
        <taxon>Cnidaria</taxon>
        <taxon>Hydrozoa</taxon>
        <taxon>Hydroidolina</taxon>
        <taxon>Leptothecata</taxon>
        <taxon>Obeliida</taxon>
        <taxon>Clytiidae</taxon>
        <taxon>Clytia</taxon>
    </lineage>
</organism>
<feature type="transmembrane region" description="Helical" evidence="11">
    <location>
        <begin position="135"/>
        <end position="154"/>
    </location>
</feature>
<dbReference type="GO" id="GO:0007204">
    <property type="term" value="P:positive regulation of cytosolic calcium ion concentration"/>
    <property type="evidence" value="ECO:0007669"/>
    <property type="project" value="TreeGrafter"/>
</dbReference>
<dbReference type="GO" id="GO:0007189">
    <property type="term" value="P:adenylate cyclase-activating G protein-coupled receptor signaling pathway"/>
    <property type="evidence" value="ECO:0007669"/>
    <property type="project" value="TreeGrafter"/>
</dbReference>
<evidence type="ECO:0000256" key="7">
    <source>
        <dbReference type="ARBA" id="ARBA00023170"/>
    </source>
</evidence>
<dbReference type="Pfam" id="PF00001">
    <property type="entry name" value="7tm_1"/>
    <property type="match status" value="1"/>
</dbReference>
<dbReference type="GeneID" id="136797539"/>
<dbReference type="AlphaFoldDB" id="A0A7M5TYC1"/>
<dbReference type="EnsemblMetazoa" id="CLYHEMT003717.1">
    <property type="protein sequence ID" value="CLYHEMP003717.1"/>
    <property type="gene ID" value="CLYHEMG003717"/>
</dbReference>
<feature type="transmembrane region" description="Helical" evidence="11">
    <location>
        <begin position="90"/>
        <end position="115"/>
    </location>
</feature>
<sequence>MTLSLADEFGSNARILAAVSWFMSFLFGLIGNIFIISTISCILKYRKNTPNMLILILTMTDLFCVLVVYIIPGIMYVMNKYLARSWLCDIQTFFLIFTNVQSMILILTITFERYYAVAKPYLYQEHMTYSRRKLALFNIACLSVSMVFSLPTIIQNNHNNIVYFPGTFCMIDLEHVSAIRIVFNVIFYVVILSIFILLNVLGNTLSVCTVRKMSNFRQQHSIGGVQQNRHSEEFLFIRLCVVSCLVSMVVWVPVLVLFILGLAKVPVDDWYTMLAFRLAALHSVVNPWLHPILRKRFRNALVWHITLVLYYMTCTLINRPSNTLSEVMEDTSNSNDPIQQPKDEGPEEGGPNDNIMMNIAQRNIVDHVDAPTPVKSYESASESYDMRMQSVSKDHDVIEKTHSDEDNSSDNKEPFY</sequence>
<evidence type="ECO:0000259" key="12">
    <source>
        <dbReference type="PROSITE" id="PS50262"/>
    </source>
</evidence>
<comment type="subcellular location">
    <subcellularLocation>
        <location evidence="1">Cell membrane</location>
        <topology evidence="1">Multi-pass membrane protein</topology>
    </subcellularLocation>
</comment>
<evidence type="ECO:0000256" key="10">
    <source>
        <dbReference type="SAM" id="MobiDB-lite"/>
    </source>
</evidence>
<keyword evidence="8" id="KW-0325">Glycoprotein</keyword>
<accession>A0A7M5TYC1</accession>
<feature type="region of interest" description="Disordered" evidence="10">
    <location>
        <begin position="368"/>
        <end position="416"/>
    </location>
</feature>
<dbReference type="InterPro" id="IPR000276">
    <property type="entry name" value="GPCR_Rhodpsn"/>
</dbReference>
<feature type="transmembrane region" description="Helical" evidence="11">
    <location>
        <begin position="185"/>
        <end position="210"/>
    </location>
</feature>
<dbReference type="PRINTS" id="PR00237">
    <property type="entry name" value="GPCRRHODOPSN"/>
</dbReference>
<keyword evidence="14" id="KW-1185">Reference proteome</keyword>
<keyword evidence="4 11" id="KW-1133">Transmembrane helix</keyword>
<dbReference type="InterPro" id="IPR017452">
    <property type="entry name" value="GPCR_Rhodpsn_7TM"/>
</dbReference>
<protein>
    <recommendedName>
        <fullName evidence="12">G-protein coupled receptors family 1 profile domain-containing protein</fullName>
    </recommendedName>
</protein>
<feature type="transmembrane region" description="Helical" evidence="11">
    <location>
        <begin position="270"/>
        <end position="289"/>
    </location>
</feature>
<dbReference type="PANTHER" id="PTHR11866">
    <property type="entry name" value="G-PROTEIN COUPLED RECEPTOR FAMILY 1 MEMBER"/>
    <property type="match status" value="1"/>
</dbReference>
<reference evidence="13" key="1">
    <citation type="submission" date="2021-01" db="UniProtKB">
        <authorList>
            <consortium name="EnsemblMetazoa"/>
        </authorList>
    </citation>
    <scope>IDENTIFICATION</scope>
</reference>
<keyword evidence="6 11" id="KW-0472">Membrane</keyword>
<feature type="transmembrane region" description="Helical" evidence="11">
    <location>
        <begin position="20"/>
        <end position="43"/>
    </location>
</feature>
<evidence type="ECO:0000256" key="3">
    <source>
        <dbReference type="ARBA" id="ARBA00022692"/>
    </source>
</evidence>
<feature type="region of interest" description="Disordered" evidence="10">
    <location>
        <begin position="326"/>
        <end position="355"/>
    </location>
</feature>
<evidence type="ECO:0000256" key="8">
    <source>
        <dbReference type="ARBA" id="ARBA00023180"/>
    </source>
</evidence>
<dbReference type="Gene3D" id="1.20.1070.10">
    <property type="entry name" value="Rhodopsin 7-helix transmembrane proteins"/>
    <property type="match status" value="1"/>
</dbReference>
<keyword evidence="2" id="KW-1003">Cell membrane</keyword>
<name>A0A7M5TYC1_9CNID</name>
<dbReference type="PROSITE" id="PS50262">
    <property type="entry name" value="G_PROTEIN_RECEP_F1_2"/>
    <property type="match status" value="1"/>
</dbReference>
<dbReference type="OrthoDB" id="5959154at2759"/>
<feature type="domain" description="G-protein coupled receptors family 1 profile" evidence="12">
    <location>
        <begin position="31"/>
        <end position="290"/>
    </location>
</feature>
<dbReference type="GO" id="GO:0004930">
    <property type="term" value="F:G protein-coupled receptor activity"/>
    <property type="evidence" value="ECO:0007669"/>
    <property type="project" value="UniProtKB-KW"/>
</dbReference>
<dbReference type="Proteomes" id="UP000594262">
    <property type="component" value="Unplaced"/>
</dbReference>
<evidence type="ECO:0000256" key="2">
    <source>
        <dbReference type="ARBA" id="ARBA00022475"/>
    </source>
</evidence>
<feature type="transmembrane region" description="Helical" evidence="11">
    <location>
        <begin position="301"/>
        <end position="318"/>
    </location>
</feature>
<dbReference type="InterPro" id="IPR008365">
    <property type="entry name" value="Prostanoid_rcpt"/>
</dbReference>
<dbReference type="PANTHER" id="PTHR11866:SF16">
    <property type="entry name" value="PROSTAGLANDIN E2 RECEPTOR EP4 SUBTYPE-LIKE PROTEIN"/>
    <property type="match status" value="1"/>
</dbReference>
<feature type="compositionally biased region" description="Basic and acidic residues" evidence="10">
    <location>
        <begin position="392"/>
        <end position="416"/>
    </location>
</feature>
<evidence type="ECO:0000256" key="4">
    <source>
        <dbReference type="ARBA" id="ARBA00022989"/>
    </source>
</evidence>
<keyword evidence="3 11" id="KW-0812">Transmembrane</keyword>
<feature type="compositionally biased region" description="Polar residues" evidence="10">
    <location>
        <begin position="326"/>
        <end position="338"/>
    </location>
</feature>
<evidence type="ECO:0000313" key="14">
    <source>
        <dbReference type="Proteomes" id="UP000594262"/>
    </source>
</evidence>
<feature type="transmembrane region" description="Helical" evidence="11">
    <location>
        <begin position="55"/>
        <end position="78"/>
    </location>
</feature>
<evidence type="ECO:0000256" key="1">
    <source>
        <dbReference type="ARBA" id="ARBA00004651"/>
    </source>
</evidence>
<keyword evidence="9" id="KW-0807">Transducer</keyword>
<evidence type="ECO:0000256" key="11">
    <source>
        <dbReference type="SAM" id="Phobius"/>
    </source>
</evidence>
<feature type="transmembrane region" description="Helical" evidence="11">
    <location>
        <begin position="235"/>
        <end position="258"/>
    </location>
</feature>
<keyword evidence="7" id="KW-0675">Receptor</keyword>
<evidence type="ECO:0000313" key="13">
    <source>
        <dbReference type="EnsemblMetazoa" id="CLYHEMP003717.1"/>
    </source>
</evidence>
<evidence type="ECO:0000256" key="5">
    <source>
        <dbReference type="ARBA" id="ARBA00023040"/>
    </source>
</evidence>
<evidence type="ECO:0000256" key="6">
    <source>
        <dbReference type="ARBA" id="ARBA00023136"/>
    </source>
</evidence>
<dbReference type="SUPFAM" id="SSF81321">
    <property type="entry name" value="Family A G protein-coupled receptor-like"/>
    <property type="match status" value="1"/>
</dbReference>
<proteinExistence type="predicted"/>
<dbReference type="RefSeq" id="XP_066910220.1">
    <property type="nucleotide sequence ID" value="XM_067054119.1"/>
</dbReference>
<keyword evidence="5" id="KW-0297">G-protein coupled receptor</keyword>
<dbReference type="GO" id="GO:0005886">
    <property type="term" value="C:plasma membrane"/>
    <property type="evidence" value="ECO:0007669"/>
    <property type="project" value="UniProtKB-SubCell"/>
</dbReference>
<evidence type="ECO:0000256" key="9">
    <source>
        <dbReference type="ARBA" id="ARBA00023224"/>
    </source>
</evidence>